<evidence type="ECO:0000313" key="2">
    <source>
        <dbReference type="Proteomes" id="UP000029981"/>
    </source>
</evidence>
<protein>
    <submittedName>
        <fullName evidence="1">Uncharacterized protein</fullName>
    </submittedName>
</protein>
<keyword evidence="2" id="KW-1185">Reference proteome</keyword>
<dbReference type="AlphaFoldDB" id="A0A0A0KN00"/>
<name>A0A0A0KN00_CUCSA</name>
<proteinExistence type="predicted"/>
<evidence type="ECO:0000313" key="1">
    <source>
        <dbReference type="EMBL" id="KGN50279.1"/>
    </source>
</evidence>
<gene>
    <name evidence="1" type="ORF">Csa_5G165240</name>
</gene>
<reference evidence="1 2" key="3">
    <citation type="journal article" date="2010" name="BMC Genomics">
        <title>Transcriptome sequencing and comparative analysis of cucumber flowers with different sex types.</title>
        <authorList>
            <person name="Guo S."/>
            <person name="Zheng Y."/>
            <person name="Joung J.G."/>
            <person name="Liu S."/>
            <person name="Zhang Z."/>
            <person name="Crasta O.R."/>
            <person name="Sobral B.W."/>
            <person name="Xu Y."/>
            <person name="Huang S."/>
            <person name="Fei Z."/>
        </authorList>
    </citation>
    <scope>NUCLEOTIDE SEQUENCE [LARGE SCALE GENOMIC DNA]</scope>
    <source>
        <strain evidence="2">cv. 9930</strain>
    </source>
</reference>
<dbReference type="Proteomes" id="UP000029981">
    <property type="component" value="Chromosome 5"/>
</dbReference>
<reference evidence="1 2" key="4">
    <citation type="journal article" date="2011" name="BMC Genomics">
        <title>RNA-Seq improves annotation of protein-coding genes in the cucumber genome.</title>
        <authorList>
            <person name="Li Z."/>
            <person name="Zhang Z."/>
            <person name="Yan P."/>
            <person name="Huang S."/>
            <person name="Fei Z."/>
            <person name="Lin K."/>
        </authorList>
    </citation>
    <scope>NUCLEOTIDE SEQUENCE [LARGE SCALE GENOMIC DNA]</scope>
    <source>
        <strain evidence="2">cv. 9930</strain>
    </source>
</reference>
<accession>A0A0A0KN00</accession>
<dbReference type="Gramene" id="KGN50279">
    <property type="protein sequence ID" value="KGN50279"/>
    <property type="gene ID" value="Csa_5G165240"/>
</dbReference>
<reference evidence="1 2" key="2">
    <citation type="journal article" date="2009" name="PLoS ONE">
        <title>An integrated genetic and cytogenetic map of the cucumber genome.</title>
        <authorList>
            <person name="Ren Y."/>
            <person name="Zhang Z."/>
            <person name="Liu J."/>
            <person name="Staub J.E."/>
            <person name="Han Y."/>
            <person name="Cheng Z."/>
            <person name="Li X."/>
            <person name="Lu J."/>
            <person name="Miao H."/>
            <person name="Kang H."/>
            <person name="Xie B."/>
            <person name="Gu X."/>
            <person name="Wang X."/>
            <person name="Du Y."/>
            <person name="Jin W."/>
            <person name="Huang S."/>
        </authorList>
    </citation>
    <scope>NUCLEOTIDE SEQUENCE [LARGE SCALE GENOMIC DNA]</scope>
    <source>
        <strain evidence="2">cv. 9930</strain>
    </source>
</reference>
<organism evidence="1 2">
    <name type="scientific">Cucumis sativus</name>
    <name type="common">Cucumber</name>
    <dbReference type="NCBI Taxonomy" id="3659"/>
    <lineage>
        <taxon>Eukaryota</taxon>
        <taxon>Viridiplantae</taxon>
        <taxon>Streptophyta</taxon>
        <taxon>Embryophyta</taxon>
        <taxon>Tracheophyta</taxon>
        <taxon>Spermatophyta</taxon>
        <taxon>Magnoliopsida</taxon>
        <taxon>eudicotyledons</taxon>
        <taxon>Gunneridae</taxon>
        <taxon>Pentapetalae</taxon>
        <taxon>rosids</taxon>
        <taxon>fabids</taxon>
        <taxon>Cucurbitales</taxon>
        <taxon>Cucurbitaceae</taxon>
        <taxon>Benincaseae</taxon>
        <taxon>Cucumis</taxon>
    </lineage>
</organism>
<sequence length="74" mass="8479">MNRASALHLSHISSATTEPISTFHTKRNKLILLLSLSPPLTVAPPSFHDYLDSQLIHLYKPQKFVSQRFCTYRL</sequence>
<dbReference type="EMBL" id="CM002926">
    <property type="protein sequence ID" value="KGN50279.1"/>
    <property type="molecule type" value="Genomic_DNA"/>
</dbReference>
<reference evidence="1 2" key="1">
    <citation type="journal article" date="2009" name="Nat. Genet.">
        <title>The genome of the cucumber, Cucumis sativus L.</title>
        <authorList>
            <person name="Huang S."/>
            <person name="Li R."/>
            <person name="Zhang Z."/>
            <person name="Li L."/>
            <person name="Gu X."/>
            <person name="Fan W."/>
            <person name="Lucas W.J."/>
            <person name="Wang X."/>
            <person name="Xie B."/>
            <person name="Ni P."/>
            <person name="Ren Y."/>
            <person name="Zhu H."/>
            <person name="Li J."/>
            <person name="Lin K."/>
            <person name="Jin W."/>
            <person name="Fei Z."/>
            <person name="Li G."/>
            <person name="Staub J."/>
            <person name="Kilian A."/>
            <person name="van der Vossen E.A."/>
            <person name="Wu Y."/>
            <person name="Guo J."/>
            <person name="He J."/>
            <person name="Jia Z."/>
            <person name="Ren Y."/>
            <person name="Tian G."/>
            <person name="Lu Y."/>
            <person name="Ruan J."/>
            <person name="Qian W."/>
            <person name="Wang M."/>
            <person name="Huang Q."/>
            <person name="Li B."/>
            <person name="Xuan Z."/>
            <person name="Cao J."/>
            <person name="Asan"/>
            <person name="Wu Z."/>
            <person name="Zhang J."/>
            <person name="Cai Q."/>
            <person name="Bai Y."/>
            <person name="Zhao B."/>
            <person name="Han Y."/>
            <person name="Li Y."/>
            <person name="Li X."/>
            <person name="Wang S."/>
            <person name="Shi Q."/>
            <person name="Liu S."/>
            <person name="Cho W.K."/>
            <person name="Kim J.Y."/>
            <person name="Xu Y."/>
            <person name="Heller-Uszynska K."/>
            <person name="Miao H."/>
            <person name="Cheng Z."/>
            <person name="Zhang S."/>
            <person name="Wu J."/>
            <person name="Yang Y."/>
            <person name="Kang H."/>
            <person name="Li M."/>
            <person name="Liang H."/>
            <person name="Ren X."/>
            <person name="Shi Z."/>
            <person name="Wen M."/>
            <person name="Jian M."/>
            <person name="Yang H."/>
            <person name="Zhang G."/>
            <person name="Yang Z."/>
            <person name="Chen R."/>
            <person name="Liu S."/>
            <person name="Li J."/>
            <person name="Ma L."/>
            <person name="Liu H."/>
            <person name="Zhou Y."/>
            <person name="Zhao J."/>
            <person name="Fang X."/>
            <person name="Li G."/>
            <person name="Fang L."/>
            <person name="Li Y."/>
            <person name="Liu D."/>
            <person name="Zheng H."/>
            <person name="Zhang Y."/>
            <person name="Qin N."/>
            <person name="Li Z."/>
            <person name="Yang G."/>
            <person name="Yang S."/>
            <person name="Bolund L."/>
            <person name="Kristiansen K."/>
            <person name="Zheng H."/>
            <person name="Li S."/>
            <person name="Zhang X."/>
            <person name="Yang H."/>
            <person name="Wang J."/>
            <person name="Sun R."/>
            <person name="Zhang B."/>
            <person name="Jiang S."/>
            <person name="Wang J."/>
            <person name="Du Y."/>
            <person name="Li S."/>
        </authorList>
    </citation>
    <scope>NUCLEOTIDE SEQUENCE [LARGE SCALE GENOMIC DNA]</scope>
    <source>
        <strain evidence="2">cv. 9930</strain>
    </source>
</reference>